<gene>
    <name evidence="3" type="ORF">FH608_039455</name>
</gene>
<dbReference type="Pfam" id="PF18370">
    <property type="entry name" value="RGI_lyase"/>
    <property type="match status" value="1"/>
</dbReference>
<dbReference type="InterPro" id="IPR013783">
    <property type="entry name" value="Ig-like_fold"/>
</dbReference>
<dbReference type="PANTHER" id="PTHR43118">
    <property type="entry name" value="RHAMNOGALACTURONAN LYASE (EUROFUNG)"/>
    <property type="match status" value="1"/>
</dbReference>
<feature type="region of interest" description="Disordered" evidence="1">
    <location>
        <begin position="120"/>
        <end position="159"/>
    </location>
</feature>
<evidence type="ECO:0000313" key="3">
    <source>
        <dbReference type="EMBL" id="KAB8189662.1"/>
    </source>
</evidence>
<dbReference type="GO" id="GO:0005975">
    <property type="term" value="P:carbohydrate metabolic process"/>
    <property type="evidence" value="ECO:0007669"/>
    <property type="project" value="InterPro"/>
</dbReference>
<reference evidence="3 4" key="1">
    <citation type="submission" date="2019-10" db="EMBL/GenBank/DDBJ databases">
        <title>Nonomuraea sp. nov., isolated from Phyllanthus amarus.</title>
        <authorList>
            <person name="Klykleung N."/>
            <person name="Tanasupawat S."/>
        </authorList>
    </citation>
    <scope>NUCLEOTIDE SEQUENCE [LARGE SCALE GENOMIC DNA]</scope>
    <source>
        <strain evidence="3 4">PA1-10</strain>
    </source>
</reference>
<dbReference type="InterPro" id="IPR008965">
    <property type="entry name" value="CBM2/CBM3_carb-bd_dom_sf"/>
</dbReference>
<dbReference type="SUPFAM" id="SSF49384">
    <property type="entry name" value="Carbohydrate-binding domain"/>
    <property type="match status" value="1"/>
</dbReference>
<dbReference type="InterPro" id="IPR012291">
    <property type="entry name" value="CBM2_carb-bd_dom_sf"/>
</dbReference>
<organism evidence="3 4">
    <name type="scientific">Nonomuraea phyllanthi</name>
    <dbReference type="NCBI Taxonomy" id="2219224"/>
    <lineage>
        <taxon>Bacteria</taxon>
        <taxon>Bacillati</taxon>
        <taxon>Actinomycetota</taxon>
        <taxon>Actinomycetes</taxon>
        <taxon>Streptosporangiales</taxon>
        <taxon>Streptosporangiaceae</taxon>
        <taxon>Nonomuraea</taxon>
    </lineage>
</organism>
<dbReference type="RefSeq" id="WP_193318880.1">
    <property type="nucleotide sequence ID" value="NZ_VDLX02000019.1"/>
</dbReference>
<evidence type="ECO:0000256" key="1">
    <source>
        <dbReference type="SAM" id="MobiDB-lite"/>
    </source>
</evidence>
<protein>
    <submittedName>
        <fullName evidence="3">Rhamnogalacturonan lyase</fullName>
    </submittedName>
</protein>
<dbReference type="GO" id="GO:0016829">
    <property type="term" value="F:lyase activity"/>
    <property type="evidence" value="ECO:0007669"/>
    <property type="project" value="UniProtKB-KW"/>
</dbReference>
<dbReference type="InterPro" id="IPR041624">
    <property type="entry name" value="RGI_lyase"/>
</dbReference>
<feature type="compositionally biased region" description="Low complexity" evidence="1">
    <location>
        <begin position="150"/>
        <end position="159"/>
    </location>
</feature>
<dbReference type="PANTHER" id="PTHR43118:SF1">
    <property type="entry name" value="RHAMNOGALACTURONAN LYASE (EUROFUNG)"/>
    <property type="match status" value="1"/>
</dbReference>
<comment type="caution">
    <text evidence="3">The sequence shown here is derived from an EMBL/GenBank/DDBJ whole genome shotgun (WGS) entry which is preliminary data.</text>
</comment>
<feature type="signal peptide" evidence="2">
    <location>
        <begin position="1"/>
        <end position="29"/>
    </location>
</feature>
<dbReference type="Pfam" id="PF00553">
    <property type="entry name" value="CBM_2"/>
    <property type="match status" value="1"/>
</dbReference>
<dbReference type="GO" id="GO:0004553">
    <property type="term" value="F:hydrolase activity, hydrolyzing O-glycosyl compounds"/>
    <property type="evidence" value="ECO:0007669"/>
    <property type="project" value="InterPro"/>
</dbReference>
<dbReference type="Gene3D" id="2.60.40.290">
    <property type="match status" value="1"/>
</dbReference>
<dbReference type="InterPro" id="IPR034641">
    <property type="entry name" value="RGL11"/>
</dbReference>
<dbReference type="PROSITE" id="PS51173">
    <property type="entry name" value="CBM2"/>
    <property type="match status" value="1"/>
</dbReference>
<evidence type="ECO:0000256" key="2">
    <source>
        <dbReference type="SAM" id="SignalP"/>
    </source>
</evidence>
<feature type="chain" id="PRO_5044278069" evidence="2">
    <location>
        <begin position="30"/>
        <end position="207"/>
    </location>
</feature>
<accession>A0A5C4VMV3</accession>
<keyword evidence="2" id="KW-0732">Signal</keyword>
<keyword evidence="3" id="KW-0456">Lyase</keyword>
<dbReference type="SMART" id="SM00637">
    <property type="entry name" value="CBD_II"/>
    <property type="match status" value="1"/>
</dbReference>
<name>A0A5C4VMV3_9ACTN</name>
<evidence type="ECO:0000313" key="4">
    <source>
        <dbReference type="Proteomes" id="UP000312512"/>
    </source>
</evidence>
<dbReference type="EMBL" id="VDLX02000019">
    <property type="protein sequence ID" value="KAB8189662.1"/>
    <property type="molecule type" value="Genomic_DNA"/>
</dbReference>
<dbReference type="InterPro" id="IPR001919">
    <property type="entry name" value="CBD2"/>
</dbReference>
<dbReference type="GO" id="GO:0030247">
    <property type="term" value="F:polysaccharide binding"/>
    <property type="evidence" value="ECO:0007669"/>
    <property type="project" value="UniProtKB-UniRule"/>
</dbReference>
<keyword evidence="4" id="KW-1185">Reference proteome</keyword>
<dbReference type="Proteomes" id="UP000312512">
    <property type="component" value="Unassembled WGS sequence"/>
</dbReference>
<sequence>MKRSNFAATAAALALATAGVITAQLPARAAVACEVDYTVSTQWPGGFTGSVTIHNVGDAIDGWRLAWSFTAGQEITQAWNATATQNGSSVTAEDAGYNAAIPEGGSATFGFNAGWNNSSNPHPDSFTLNGVACTGEPGDPDDPGDPGEPTPTVTPTSVPEGAKQVEDLDRGLISVRSGSGNLVSWRLLGTESRDTSFTVYRGGTRIA</sequence>
<dbReference type="Gene3D" id="2.60.40.10">
    <property type="entry name" value="Immunoglobulins"/>
    <property type="match status" value="1"/>
</dbReference>
<dbReference type="AlphaFoldDB" id="A0A5C4VMV3"/>
<feature type="non-terminal residue" evidence="3">
    <location>
        <position position="207"/>
    </location>
</feature>
<proteinExistence type="predicted"/>